<name>A0ABW1LF88_9ACTN</name>
<dbReference type="SUPFAM" id="SSF63829">
    <property type="entry name" value="Calcium-dependent phosphotriesterase"/>
    <property type="match status" value="1"/>
</dbReference>
<dbReference type="RefSeq" id="WP_379151719.1">
    <property type="nucleotide sequence ID" value="NZ_JBHSRJ010000003.1"/>
</dbReference>
<dbReference type="InterPro" id="IPR056822">
    <property type="entry name" value="TEN_NHL"/>
</dbReference>
<dbReference type="Pfam" id="PF25021">
    <property type="entry name" value="TEN_NHL"/>
    <property type="match status" value="2"/>
</dbReference>
<dbReference type="InterPro" id="IPR001322">
    <property type="entry name" value="Lamin_tail_dom"/>
</dbReference>
<sequence length="2125" mass="215716">MTHLKSWRGVVAAIVTTGLTATMAALVAAPAQAAEPLDHLVISAVYGSDGGAYNSDWVQLYNPTDHDISLGTIDGSTVTPSYYQCYRSISGTSCSSSMKLYGTVRAHHYFLIWDGHNAAAGTDRGTPPAGVTPDLNFALNAAGTAGSSTDPSGQSNGGFGGYSTGGQILLLNASSGGAYTGTGDLASTAARNAGVVDAVGWTKYASSAYTQPGSAETSGVTPVTGASAGTTNAYISVRTFTDGVPQDTDKSSNDFTALTTADFTLHSQISDHVAVAAVDDTEVSRGEAMAPLQVHGSKGTGALTYDATGLPDGLDIDENTGVISGTPAETVALTGYPVTVTVSDHTPTGAETATTTFTLTVSSALRVDDLDDVVVRKGTALDPIQVTVHGGTPDYHYAATGLPTGVTIGETSGAISGTPTGAAGRYDVHLTVDDSGAGGAVQSASTDFTIVVRPKASTPGDTDPLAGLRINEVVATGTPADDWVELVNTGAAVSGAAVNLVDDDGHTFHVPTQDVPAGGHVVVEGADLDAAGLDLGAEDTLDLTTADDTQLDETSWTSFTSTSWARFPDGTGDFVVSKHATKGTTNAVPSTYATDDLVIAAVFGANSDSVRWSNDWVELYNPTDHPISLGTIDTTTTPNATVTPNYALCYRSYNATGACSSLVKLYGTVAPHHYFFLWYKNAHSPADQGTYPAGFTPDLDFSVATPGNGNQSGTNMGGCNTGGQIELLDATKGVNPINGDLSSDASRAAGAVDGVGWMNASTNQPTAAESKGAPTLTGVDSGTNNTCVVARKFADGYAVDSDANRSDFTPVAAIDSFVAHSQHDDRVAIAPVADAEISLNAPMDPIPVHATAIWGDLAYTATGLPTGVSINPSTGVIAGTPTSDGDIGDHTVTVTVADGVPSDTATTTFTLTLSKILRLDPIADVSVRQGSALTEIHAKAHGGAPGYTYAATGLPAGVTIDAGTGVIGGTPTAAPGRYDVHVTATDSGVGDQQGSVSRDFALVVLPATGGPGAGDPLAGLTINEVRTTGTPAKDWVELYNTGDALDGATVVLQDSAGDTYSVPAHDIAADGFLVVDGVDLDAAGLDLAAADTLYLTEVDGTLLDETSWSSAAPTSWARDPDGTGDFGVSAYATKGAPNSGPPVIGPNDLLVTEVNYDNNSTDYYEYSEVTNTTDHPIDFSAYGLTMTKSGAVMTFHDPADTTQTSPTVDPVIPAHGTQVFWWVETQYFGVKTTAQFRANYGIPVTTPVVLVYGFSSMANSGGDHSYYISVNKDGGTPVSRAWVDTPCAANTLNGAAVCTATNGNYAEHYELPADRSNADAAVWYNSLYAGGDSVGHPLKKALSSPSTVDLEQLGFTRAVKITATSSSAVTLTNTASSAVGLSGYVLENRAGSDYPLPAGTTLAAGAELSIPSTDTGFTLAGTDWVTLLAPRGYAYTDGAGIVDTTGPLLTAVPYDSSTGGEPVIDETTGLPLPPAGGLYRPAGISAANGTVYVSNTGDNVLASITDGETTTVAGSLTGYGDLGDEGPAKDAQLYQPGGTAIDAAGNLYVADSGDNVVRKVTTDGVIHRFAGTGLAGGAGAAVTATSTPLSVNLWHPNDVAVDSAGNVFIADTYDHRVLEVSAAGVISVVAGTGRAGYTGDGASGASARLAQPAGVAVDSEENVYIADASNNVVRRVDGATGVITTVAGDYAKDQATNSCLGAYSGDGGPATSAQLNTPQDLALDGRGNLFIADTFNHAIRQVTPDGTISTLVNTSGAAGTENLSPVGGGSYPWRTHLNTPYAVAVDRSTNIVYVADTKNNAVAQVVHAAFDGDASGPIEPAEQVAVTGSGTAATACAVLLNGPVVSASAPTISGTLAVGSTLIASAGTWTPTPDSFTYQWLRDGVPIVGATQATYTPTTADGGHLIAVAVTGVKDGFASTSTTSAAVSIPAPVEPGEKTLTTAVPTLSGTFAVGSKVTAAPGAWKAGTAPVTSFGYQWLRNGVPVAGATSPTYAVTAADARTRLSVQVTGSYPTYTTATALSASHVVAAGTLTRGKPVVHGAAKVGRRLTASPGAWRAGTVRLSGSHLKYQWLVGGKRIPGATKASYKIPRKLQHKRISVKVTGAYPGYGTATVTSRPTVPVKAK</sequence>
<feature type="chain" id="PRO_5046281485" evidence="1">
    <location>
        <begin position="34"/>
        <end position="2125"/>
    </location>
</feature>
<dbReference type="Pfam" id="PF05345">
    <property type="entry name" value="He_PIG"/>
    <property type="match status" value="4"/>
</dbReference>
<protein>
    <submittedName>
        <fullName evidence="3">Ig domain-containing protein</fullName>
    </submittedName>
</protein>
<dbReference type="Gene3D" id="2.60.40.2700">
    <property type="match status" value="3"/>
</dbReference>
<dbReference type="SUPFAM" id="SSF49313">
    <property type="entry name" value="Cadherin-like"/>
    <property type="match status" value="4"/>
</dbReference>
<dbReference type="InterPro" id="IPR013783">
    <property type="entry name" value="Ig-like_fold"/>
</dbReference>
<accession>A0ABW1LF88</accession>
<keyword evidence="1" id="KW-0732">Signal</keyword>
<dbReference type="Gene3D" id="2.40.10.500">
    <property type="match status" value="1"/>
</dbReference>
<dbReference type="Gene3D" id="2.60.40.10">
    <property type="entry name" value="Immunoglobulins"/>
    <property type="match status" value="4"/>
</dbReference>
<dbReference type="PANTHER" id="PTHR46388:SF2">
    <property type="entry name" value="NHL REPEAT-CONTAINING PROTEIN 2"/>
    <property type="match status" value="1"/>
</dbReference>
<dbReference type="EMBL" id="JBHSRJ010000003">
    <property type="protein sequence ID" value="MFC6042640.1"/>
    <property type="molecule type" value="Genomic_DNA"/>
</dbReference>
<comment type="caution">
    <text evidence="3">The sequence shown here is derived from an EMBL/GenBank/DDBJ whole genome shotgun (WGS) entry which is preliminary data.</text>
</comment>
<dbReference type="Proteomes" id="UP001596135">
    <property type="component" value="Unassembled WGS sequence"/>
</dbReference>
<gene>
    <name evidence="3" type="ORF">ACFPYL_06135</name>
</gene>
<dbReference type="InterPro" id="IPR036415">
    <property type="entry name" value="Lamin_tail_dom_sf"/>
</dbReference>
<evidence type="ECO:0000313" key="3">
    <source>
        <dbReference type="EMBL" id="MFC6042640.1"/>
    </source>
</evidence>
<dbReference type="Gene3D" id="2.120.10.30">
    <property type="entry name" value="TolB, C-terminal domain"/>
    <property type="match status" value="2"/>
</dbReference>
<dbReference type="PROSITE" id="PS51841">
    <property type="entry name" value="LTD"/>
    <property type="match status" value="4"/>
</dbReference>
<dbReference type="InterPro" id="IPR015919">
    <property type="entry name" value="Cadherin-like_sf"/>
</dbReference>
<feature type="signal peptide" evidence="1">
    <location>
        <begin position="1"/>
        <end position="33"/>
    </location>
</feature>
<evidence type="ECO:0000259" key="2">
    <source>
        <dbReference type="PROSITE" id="PS51841"/>
    </source>
</evidence>
<dbReference type="PANTHER" id="PTHR46388">
    <property type="entry name" value="NHL REPEAT-CONTAINING PROTEIN 2"/>
    <property type="match status" value="1"/>
</dbReference>
<feature type="domain" description="LTD" evidence="2">
    <location>
        <begin position="1344"/>
        <end position="1513"/>
    </location>
</feature>
<feature type="domain" description="LTD" evidence="2">
    <location>
        <begin position="1135"/>
        <end position="1287"/>
    </location>
</feature>
<organism evidence="3 4">
    <name type="scientific">Nocardioides hankookensis</name>
    <dbReference type="NCBI Taxonomy" id="443157"/>
    <lineage>
        <taxon>Bacteria</taxon>
        <taxon>Bacillati</taxon>
        <taxon>Actinomycetota</taxon>
        <taxon>Actinomycetes</taxon>
        <taxon>Propionibacteriales</taxon>
        <taxon>Nocardioidaceae</taxon>
        <taxon>Nocardioides</taxon>
    </lineage>
</organism>
<evidence type="ECO:0000256" key="1">
    <source>
        <dbReference type="SAM" id="SignalP"/>
    </source>
</evidence>
<keyword evidence="4" id="KW-1185">Reference proteome</keyword>
<dbReference type="SUPFAM" id="SSF74853">
    <property type="entry name" value="Lamin A/C globular tail domain"/>
    <property type="match status" value="1"/>
</dbReference>
<reference evidence="4" key="1">
    <citation type="journal article" date="2019" name="Int. J. Syst. Evol. Microbiol.">
        <title>The Global Catalogue of Microorganisms (GCM) 10K type strain sequencing project: providing services to taxonomists for standard genome sequencing and annotation.</title>
        <authorList>
            <consortium name="The Broad Institute Genomics Platform"/>
            <consortium name="The Broad Institute Genome Sequencing Center for Infectious Disease"/>
            <person name="Wu L."/>
            <person name="Ma J."/>
        </authorList>
    </citation>
    <scope>NUCLEOTIDE SEQUENCE [LARGE SCALE GENOMIC DNA]</scope>
    <source>
        <strain evidence="4">CCUG 54522</strain>
    </source>
</reference>
<feature type="domain" description="LTD" evidence="2">
    <location>
        <begin position="28"/>
        <end position="203"/>
    </location>
</feature>
<evidence type="ECO:0000313" key="4">
    <source>
        <dbReference type="Proteomes" id="UP001596135"/>
    </source>
</evidence>
<proteinExistence type="predicted"/>
<feature type="domain" description="LTD" evidence="2">
    <location>
        <begin position="584"/>
        <end position="736"/>
    </location>
</feature>
<dbReference type="InterPro" id="IPR011042">
    <property type="entry name" value="6-blade_b-propeller_TolB-like"/>
</dbReference>